<evidence type="ECO:0000313" key="1">
    <source>
        <dbReference type="EMBL" id="KKL81936.1"/>
    </source>
</evidence>
<accession>A0A0F9FUH4</accession>
<proteinExistence type="predicted"/>
<reference evidence="1" key="1">
    <citation type="journal article" date="2015" name="Nature">
        <title>Complex archaea that bridge the gap between prokaryotes and eukaryotes.</title>
        <authorList>
            <person name="Spang A."/>
            <person name="Saw J.H."/>
            <person name="Jorgensen S.L."/>
            <person name="Zaremba-Niedzwiedzka K."/>
            <person name="Martijn J."/>
            <person name="Lind A.E."/>
            <person name="van Eijk R."/>
            <person name="Schleper C."/>
            <person name="Guy L."/>
            <person name="Ettema T.J."/>
        </authorList>
    </citation>
    <scope>NUCLEOTIDE SEQUENCE</scope>
</reference>
<comment type="caution">
    <text evidence="1">The sequence shown here is derived from an EMBL/GenBank/DDBJ whole genome shotgun (WGS) entry which is preliminary data.</text>
</comment>
<dbReference type="AlphaFoldDB" id="A0A0F9FUH4"/>
<dbReference type="EMBL" id="LAZR01022418">
    <property type="protein sequence ID" value="KKL81936.1"/>
    <property type="molecule type" value="Genomic_DNA"/>
</dbReference>
<sequence>MPEEKKKEPIACRAQNCLHEATIEGYCRSCYEAGMVTK</sequence>
<protein>
    <submittedName>
        <fullName evidence="1">Uncharacterized protein</fullName>
    </submittedName>
</protein>
<name>A0A0F9FUH4_9ZZZZ</name>
<gene>
    <name evidence="1" type="ORF">LCGC14_1989770</name>
</gene>
<organism evidence="1">
    <name type="scientific">marine sediment metagenome</name>
    <dbReference type="NCBI Taxonomy" id="412755"/>
    <lineage>
        <taxon>unclassified sequences</taxon>
        <taxon>metagenomes</taxon>
        <taxon>ecological metagenomes</taxon>
    </lineage>
</organism>